<keyword evidence="2" id="KW-1185">Reference proteome</keyword>
<name>A0AAN8YIY2_SOLBU</name>
<dbReference type="AlphaFoldDB" id="A0AAN8YIY2"/>
<evidence type="ECO:0000313" key="2">
    <source>
        <dbReference type="Proteomes" id="UP001371456"/>
    </source>
</evidence>
<proteinExistence type="predicted"/>
<comment type="caution">
    <text evidence="1">The sequence shown here is derived from an EMBL/GenBank/DDBJ whole genome shotgun (WGS) entry which is preliminary data.</text>
</comment>
<organism evidence="1 2">
    <name type="scientific">Solanum bulbocastanum</name>
    <name type="common">Wild potato</name>
    <dbReference type="NCBI Taxonomy" id="147425"/>
    <lineage>
        <taxon>Eukaryota</taxon>
        <taxon>Viridiplantae</taxon>
        <taxon>Streptophyta</taxon>
        <taxon>Embryophyta</taxon>
        <taxon>Tracheophyta</taxon>
        <taxon>Spermatophyta</taxon>
        <taxon>Magnoliopsida</taxon>
        <taxon>eudicotyledons</taxon>
        <taxon>Gunneridae</taxon>
        <taxon>Pentapetalae</taxon>
        <taxon>asterids</taxon>
        <taxon>lamiids</taxon>
        <taxon>Solanales</taxon>
        <taxon>Solanaceae</taxon>
        <taxon>Solanoideae</taxon>
        <taxon>Solaneae</taxon>
        <taxon>Solanum</taxon>
    </lineage>
</organism>
<evidence type="ECO:0000313" key="1">
    <source>
        <dbReference type="EMBL" id="KAK6793691.1"/>
    </source>
</evidence>
<reference evidence="1 2" key="1">
    <citation type="submission" date="2024-02" db="EMBL/GenBank/DDBJ databases">
        <title>de novo genome assembly of Solanum bulbocastanum strain 11H21.</title>
        <authorList>
            <person name="Hosaka A.J."/>
        </authorList>
    </citation>
    <scope>NUCLEOTIDE SEQUENCE [LARGE SCALE GENOMIC DNA]</scope>
    <source>
        <tissue evidence="1">Young leaves</tissue>
    </source>
</reference>
<dbReference type="EMBL" id="JBANQN010000003">
    <property type="protein sequence ID" value="KAK6793691.1"/>
    <property type="molecule type" value="Genomic_DNA"/>
</dbReference>
<gene>
    <name evidence="1" type="ORF">RDI58_007144</name>
</gene>
<dbReference type="Proteomes" id="UP001371456">
    <property type="component" value="Unassembled WGS sequence"/>
</dbReference>
<accession>A0AAN8YIY2</accession>
<protein>
    <submittedName>
        <fullName evidence="1">Uncharacterized protein</fullName>
    </submittedName>
</protein>
<sequence>MEIIRKKKEDLYGEVFLLRWEFQGTINPIRMKVPKLKAYNGVGSAKELENFIWDIENYFKASKVLNGEKVSVTTMYLSDDAKVLWRKKSCKSGECEYSTNRNVGSVEERIENSIPSK</sequence>